<dbReference type="PROSITE" id="PS51762">
    <property type="entry name" value="GH16_2"/>
    <property type="match status" value="1"/>
</dbReference>
<dbReference type="InterPro" id="IPR008264">
    <property type="entry name" value="Beta_glucanase"/>
</dbReference>
<feature type="region of interest" description="Disordered" evidence="8">
    <location>
        <begin position="1"/>
        <end position="20"/>
    </location>
</feature>
<comment type="function">
    <text evidence="7">Catalyzes xyloglucan endohydrolysis (XEH) and/or endotransglycosylation (XET). Cleaves and religates xyloglucan polymers, an essential constituent of the primary cell wall, and thereby participates in cell wall construction of growing tissues.</text>
</comment>
<dbReference type="Proteomes" id="UP000824469">
    <property type="component" value="Unassembled WGS sequence"/>
</dbReference>
<dbReference type="FunFam" id="2.60.120.200:FF:000025">
    <property type="entry name" value="Xyloglucan endotransglucosylase/hydrolase"/>
    <property type="match status" value="1"/>
</dbReference>
<keyword evidence="4" id="KW-0325">Glycoprotein</keyword>
<evidence type="ECO:0000256" key="1">
    <source>
        <dbReference type="ARBA" id="ARBA00022679"/>
    </source>
</evidence>
<dbReference type="PRINTS" id="PR00737">
    <property type="entry name" value="GLHYDRLASE16"/>
</dbReference>
<dbReference type="GO" id="GO:0016762">
    <property type="term" value="F:xyloglucan:xyloglucosyl transferase activity"/>
    <property type="evidence" value="ECO:0007669"/>
    <property type="project" value="UniProtKB-EC"/>
</dbReference>
<comment type="subcellular location">
    <subcellularLocation>
        <location evidence="7">Secreted</location>
        <location evidence="7">Cell wall</location>
    </subcellularLocation>
    <subcellularLocation>
        <location evidence="7">Secreted</location>
        <location evidence="7">Extracellular space</location>
        <location evidence="7">Apoplast</location>
    </subcellularLocation>
</comment>
<feature type="domain" description="GH16" evidence="10">
    <location>
        <begin position="53"/>
        <end position="295"/>
    </location>
</feature>
<feature type="compositionally biased region" description="Polar residues" evidence="8">
    <location>
        <begin position="8"/>
        <end position="18"/>
    </location>
</feature>
<evidence type="ECO:0000256" key="9">
    <source>
        <dbReference type="SAM" id="Phobius"/>
    </source>
</evidence>
<keyword evidence="9" id="KW-0812">Transmembrane</keyword>
<keyword evidence="12" id="KW-1185">Reference proteome</keyword>
<dbReference type="InterPro" id="IPR000757">
    <property type="entry name" value="Beta-glucanase-like"/>
</dbReference>
<keyword evidence="3" id="KW-1015">Disulfide bond</keyword>
<evidence type="ECO:0000256" key="4">
    <source>
        <dbReference type="ARBA" id="ARBA00023180"/>
    </source>
</evidence>
<dbReference type="GO" id="GO:0010411">
    <property type="term" value="P:xyloglucan metabolic process"/>
    <property type="evidence" value="ECO:0007669"/>
    <property type="project" value="InterPro"/>
</dbReference>
<dbReference type="OMA" id="ICEIDDG"/>
<dbReference type="Pfam" id="PF06955">
    <property type="entry name" value="XET_C"/>
    <property type="match status" value="1"/>
</dbReference>
<evidence type="ECO:0000256" key="2">
    <source>
        <dbReference type="ARBA" id="ARBA00022801"/>
    </source>
</evidence>
<evidence type="ECO:0000256" key="7">
    <source>
        <dbReference type="RuleBase" id="RU361120"/>
    </source>
</evidence>
<dbReference type="PROSITE" id="PS01034">
    <property type="entry name" value="GH16_1"/>
    <property type="match status" value="1"/>
</dbReference>
<evidence type="ECO:0000256" key="6">
    <source>
        <dbReference type="PIRSR" id="PIRSR608264-1"/>
    </source>
</evidence>
<name>A0AA38G6M4_TAXCH</name>
<dbReference type="InterPro" id="IPR010713">
    <property type="entry name" value="XET_C"/>
</dbReference>
<dbReference type="CDD" id="cd02176">
    <property type="entry name" value="GH16_XET"/>
    <property type="match status" value="1"/>
</dbReference>
<organism evidence="11 12">
    <name type="scientific">Taxus chinensis</name>
    <name type="common">Chinese yew</name>
    <name type="synonym">Taxus wallichiana var. chinensis</name>
    <dbReference type="NCBI Taxonomy" id="29808"/>
    <lineage>
        <taxon>Eukaryota</taxon>
        <taxon>Viridiplantae</taxon>
        <taxon>Streptophyta</taxon>
        <taxon>Embryophyta</taxon>
        <taxon>Tracheophyta</taxon>
        <taxon>Spermatophyta</taxon>
        <taxon>Pinopsida</taxon>
        <taxon>Pinidae</taxon>
        <taxon>Conifers II</taxon>
        <taxon>Cupressales</taxon>
        <taxon>Taxaceae</taxon>
        <taxon>Taxus</taxon>
    </lineage>
</organism>
<accession>A0AA38G6M4</accession>
<dbReference type="InterPro" id="IPR013320">
    <property type="entry name" value="ConA-like_dom_sf"/>
</dbReference>
<sequence>MKYPASPATPQISGSSRSNDAKEIAKGQRIATFHEGLHADVDAKDKGDLRHVLNAKKTPRQIEADELCGLSITSMKIIVLVMVALLVLGCIGPVICEIDDGDAKVFDDNFKVMWAEDHVRTSENGHVWHLSLDQKSGSGFQSKHKYRFGWFSMKLKLVPGDSAGVVTAYYMSSNNEMNRDELDFEFLGNRSGEPYALQTNIYAKGTGGREQRHILWFDPTEDFHTYSILWNTHQIVFFADQIPVRVHRHTKATTHVFPREQGMFMFSSIWNADDWATRGGLEKTNWASAPFVSSYKKFHAVGCKWEDSYPACNSTTAETEKWWDEPVAWSLNDKQKIDYRWVRSKYMVYDYCYDKTRFSTQPVECSVAPWGTDIKI</sequence>
<comment type="PTM">
    <text evidence="7">Contains at least one intrachain disulfide bond essential for its enzymatic activity.</text>
</comment>
<evidence type="ECO:0000256" key="3">
    <source>
        <dbReference type="ARBA" id="ARBA00023157"/>
    </source>
</evidence>
<keyword evidence="9" id="KW-0472">Membrane</keyword>
<keyword evidence="9" id="KW-1133">Transmembrane helix</keyword>
<keyword evidence="2 7" id="KW-0378">Hydrolase</keyword>
<keyword evidence="1 7" id="KW-0808">Transferase</keyword>
<protein>
    <recommendedName>
        <fullName evidence="7">Xyloglucan endotransglucosylase/hydrolase</fullName>
        <ecNumber evidence="7">2.4.1.207</ecNumber>
    </recommendedName>
</protein>
<evidence type="ECO:0000259" key="10">
    <source>
        <dbReference type="PROSITE" id="PS51762"/>
    </source>
</evidence>
<keyword evidence="7" id="KW-0961">Cell wall biogenesis/degradation</keyword>
<keyword evidence="5 7" id="KW-0326">Glycosidase</keyword>
<dbReference type="GO" id="GO:0048046">
    <property type="term" value="C:apoplast"/>
    <property type="evidence" value="ECO:0007669"/>
    <property type="project" value="UniProtKB-SubCell"/>
</dbReference>
<dbReference type="InterPro" id="IPR008263">
    <property type="entry name" value="GH16_AS"/>
</dbReference>
<dbReference type="GO" id="GO:0071555">
    <property type="term" value="P:cell wall organization"/>
    <property type="evidence" value="ECO:0007669"/>
    <property type="project" value="UniProtKB-KW"/>
</dbReference>
<evidence type="ECO:0000313" key="11">
    <source>
        <dbReference type="EMBL" id="KAH9317161.1"/>
    </source>
</evidence>
<dbReference type="Gene3D" id="2.60.120.200">
    <property type="match status" value="1"/>
</dbReference>
<keyword evidence="7" id="KW-0052">Apoplast</keyword>
<dbReference type="InterPro" id="IPR016455">
    <property type="entry name" value="XTH"/>
</dbReference>
<dbReference type="GO" id="GO:0004553">
    <property type="term" value="F:hydrolase activity, hydrolyzing O-glycosyl compounds"/>
    <property type="evidence" value="ECO:0007669"/>
    <property type="project" value="InterPro"/>
</dbReference>
<feature type="active site" description="Nucleophile" evidence="6">
    <location>
        <position position="181"/>
    </location>
</feature>
<gene>
    <name evidence="11" type="ORF">KI387_018930</name>
</gene>
<evidence type="ECO:0000256" key="5">
    <source>
        <dbReference type="ARBA" id="ARBA00023295"/>
    </source>
</evidence>
<dbReference type="GO" id="GO:0042546">
    <property type="term" value="P:cell wall biogenesis"/>
    <property type="evidence" value="ECO:0007669"/>
    <property type="project" value="InterPro"/>
</dbReference>
<dbReference type="AlphaFoldDB" id="A0AA38G6M4"/>
<dbReference type="PANTHER" id="PTHR31062">
    <property type="entry name" value="XYLOGLUCAN ENDOTRANSGLUCOSYLASE/HYDROLASE PROTEIN 8-RELATED"/>
    <property type="match status" value="1"/>
</dbReference>
<feature type="active site" description="Proton donor" evidence="6">
    <location>
        <position position="185"/>
    </location>
</feature>
<evidence type="ECO:0000313" key="12">
    <source>
        <dbReference type="Proteomes" id="UP000824469"/>
    </source>
</evidence>
<keyword evidence="7" id="KW-0134">Cell wall</keyword>
<dbReference type="Pfam" id="PF00722">
    <property type="entry name" value="Glyco_hydro_16"/>
    <property type="match status" value="1"/>
</dbReference>
<feature type="transmembrane region" description="Helical" evidence="9">
    <location>
        <begin position="77"/>
        <end position="95"/>
    </location>
</feature>
<evidence type="ECO:0000256" key="8">
    <source>
        <dbReference type="SAM" id="MobiDB-lite"/>
    </source>
</evidence>
<comment type="similarity">
    <text evidence="7">Belongs to the glycosyl hydrolase 16 family.</text>
</comment>
<comment type="caution">
    <text evidence="11">The sequence shown here is derived from an EMBL/GenBank/DDBJ whole genome shotgun (WGS) entry which is preliminary data.</text>
</comment>
<keyword evidence="7" id="KW-0964">Secreted</keyword>
<dbReference type="EMBL" id="JAHRHJ020000004">
    <property type="protein sequence ID" value="KAH9317161.1"/>
    <property type="molecule type" value="Genomic_DNA"/>
</dbReference>
<reference evidence="11 12" key="1">
    <citation type="journal article" date="2021" name="Nat. Plants">
        <title>The Taxus genome provides insights into paclitaxel biosynthesis.</title>
        <authorList>
            <person name="Xiong X."/>
            <person name="Gou J."/>
            <person name="Liao Q."/>
            <person name="Li Y."/>
            <person name="Zhou Q."/>
            <person name="Bi G."/>
            <person name="Li C."/>
            <person name="Du R."/>
            <person name="Wang X."/>
            <person name="Sun T."/>
            <person name="Guo L."/>
            <person name="Liang H."/>
            <person name="Lu P."/>
            <person name="Wu Y."/>
            <person name="Zhang Z."/>
            <person name="Ro D.K."/>
            <person name="Shang Y."/>
            <person name="Huang S."/>
            <person name="Yan J."/>
        </authorList>
    </citation>
    <scope>NUCLEOTIDE SEQUENCE [LARGE SCALE GENOMIC DNA]</scope>
    <source>
        <strain evidence="11">Ta-2019</strain>
    </source>
</reference>
<dbReference type="InterPro" id="IPR044791">
    <property type="entry name" value="Beta-glucanase/XTH"/>
</dbReference>
<dbReference type="SUPFAM" id="SSF49899">
    <property type="entry name" value="Concanavalin A-like lectins/glucanases"/>
    <property type="match status" value="1"/>
</dbReference>
<proteinExistence type="inferred from homology"/>
<dbReference type="EC" id="2.4.1.207" evidence="7"/>